<reference evidence="2" key="1">
    <citation type="submission" date="2017-02" db="UniProtKB">
        <authorList>
            <consortium name="WormBaseParasite"/>
        </authorList>
    </citation>
    <scope>IDENTIFICATION</scope>
</reference>
<organism evidence="1 2">
    <name type="scientific">Strongyloides papillosus</name>
    <name type="common">Intestinal threadworm</name>
    <dbReference type="NCBI Taxonomy" id="174720"/>
    <lineage>
        <taxon>Eukaryota</taxon>
        <taxon>Metazoa</taxon>
        <taxon>Ecdysozoa</taxon>
        <taxon>Nematoda</taxon>
        <taxon>Chromadorea</taxon>
        <taxon>Rhabditida</taxon>
        <taxon>Tylenchina</taxon>
        <taxon>Panagrolaimomorpha</taxon>
        <taxon>Strongyloidoidea</taxon>
        <taxon>Strongyloididae</taxon>
        <taxon>Strongyloides</taxon>
    </lineage>
</organism>
<accession>A0A0N5C2Y9</accession>
<proteinExistence type="predicted"/>
<dbReference type="Proteomes" id="UP000046392">
    <property type="component" value="Unplaced"/>
</dbReference>
<dbReference type="WBParaSite" id="SPAL_0001234500.1">
    <property type="protein sequence ID" value="SPAL_0001234500.1"/>
    <property type="gene ID" value="SPAL_0001234500"/>
</dbReference>
<protein>
    <submittedName>
        <fullName evidence="2">F-box domain-containing protein</fullName>
    </submittedName>
</protein>
<dbReference type="AlphaFoldDB" id="A0A0N5C2Y9"/>
<name>A0A0N5C2Y9_STREA</name>
<evidence type="ECO:0000313" key="1">
    <source>
        <dbReference type="Proteomes" id="UP000046392"/>
    </source>
</evidence>
<evidence type="ECO:0000313" key="2">
    <source>
        <dbReference type="WBParaSite" id="SPAL_0001234500.1"/>
    </source>
</evidence>
<keyword evidence="1" id="KW-1185">Reference proteome</keyword>
<sequence>MILFSSHLSELITEKVENDKEISVPLTAAEKVGRNMDLMNLIIRNIDNVEDRKGIAESCKALNILCGSKKSHVEFYKYDMREKRILNFPRDEPLLIIFGEILVISISRYCRSMTKKLEMIRSKILMNKYKIKALKIRNLPAGYFDFFKELDCFESVNTVYFDVLKSDHIPLRIFNEWKNLKPDTLIFGNVYRSNFDYRDSERALHWNENYTFPESIKHVHLICGGENVDWMANALRNFNHYELESLTLVSGKNSAEILTADYMKSIVSIARYFKEVIFSLCYDGFLPSNEYFRQTLSCFAGVESCDIIIDFNFNVAKCDVDVWVGNDPSNREENDALNFNLYENVSLDDRYLHIKSVEIHDNIWGGDFLDEDEIMNIQDGLSKMKNLLTLEVNFFIMPRNFNSSSLFCALNGNLKNIRLRFLDECFDENDLKTLAKYSPNIENIFLEEVEEHGITIKMVTSLFKNLKGLRINFDFRYPTKNVVIDLIKEDVINGNHLLDWPKLNFLCVHFRQPDVIERELLDAVDRNTPRKPGQFLVNRDIMDDGVSMWQIIIQKSTNCAYIFNNIFDNLYIF</sequence>